<dbReference type="OrthoDB" id="9984533at2759"/>
<comment type="caution">
    <text evidence="2">The sequence shown here is derived from an EMBL/GenBank/DDBJ whole genome shotgun (WGS) entry which is preliminary data.</text>
</comment>
<dbReference type="STRING" id="1447883.A0A2B7Z1G9"/>
<evidence type="ECO:0000256" key="1">
    <source>
        <dbReference type="SAM" id="MobiDB-lite"/>
    </source>
</evidence>
<proteinExistence type="predicted"/>
<dbReference type="EMBL" id="PDNA01000008">
    <property type="protein sequence ID" value="PGH27250.1"/>
    <property type="molecule type" value="Genomic_DNA"/>
</dbReference>
<accession>A0A2B7Z1G9</accession>
<gene>
    <name evidence="2" type="ORF">AJ80_00960</name>
</gene>
<name>A0A2B7Z1G9_POLH7</name>
<protein>
    <submittedName>
        <fullName evidence="2">Uncharacterized protein</fullName>
    </submittedName>
</protein>
<dbReference type="InterPro" id="IPR036047">
    <property type="entry name" value="F-box-like_dom_sf"/>
</dbReference>
<organism evidence="2 3">
    <name type="scientific">Polytolypa hystricis (strain UAMH7299)</name>
    <dbReference type="NCBI Taxonomy" id="1447883"/>
    <lineage>
        <taxon>Eukaryota</taxon>
        <taxon>Fungi</taxon>
        <taxon>Dikarya</taxon>
        <taxon>Ascomycota</taxon>
        <taxon>Pezizomycotina</taxon>
        <taxon>Eurotiomycetes</taxon>
        <taxon>Eurotiomycetidae</taxon>
        <taxon>Onygenales</taxon>
        <taxon>Onygenales incertae sedis</taxon>
        <taxon>Polytolypa</taxon>
    </lineage>
</organism>
<sequence length="808" mass="91299">MGSFDCYCAICGGSLTGAQIGSRKSKHYFVRKQLVQKNRAAIIAGETDGLEAMSGIEANDNKEEIESEEGGAGDEGGGGEEEEEEGGGGEEVGADEVGTGEDSDAASEDEEEEEEDEDEEEEEDEEDVEDEDKEGWYMRYDPDLVSRASTAWLKKVFGLVFDPNKPGSSQTFIDGPGMYNDYGGFDIHHGDRSYPCYDDEESTVFPFHRCCYIILGKAITGRLENSLKKVTLNQDVLYSVMANRTPEYGRRLALDYGDISGCDQYWDSIAGEEYSVAHPTVIPGLEGFLRKELSKESFKISHPAKPMILHEKVVKDPFRGLPFDILHNILIYLPGHSIRAFRKASWFVHDSTRFNSFWKRLIMKEMSWFWELHELINEPWASELDLKKLFIWIDKKTTLDYGMEGLFMGVVNRRRIWGVCEQLALLYSSWLHGKEASEASEHATSILKYSNTLQMPLVSHPLPADPPWSVSKQWIYSWEETDNFLGVFNTFWNEKGILVGLGVAFGSSQRNFGRDDTDRAERQIIHKHTARIFPSDWIQGLLLNISDCRNQTDEDGAFVGSVAITGLTILFRSGKQTMIRHRDGNTRPLIASHGSYLTGVTGQISGDSILRLGILECVRPQGDNFDIYATDPSLASPARRETTELLIARNSFWHPTANQIICQDNKRGFSIRVAEIFPKIYLLANPHAEDDVSDDLVPKQVLLWAKEPKEFDKLTQISALVSQDMRKTAHPDGTTAEVPFETIIGLRTQYIRKYWEPKRYVGFTRDEDVHEQRMHHCDIDGPGGEYITSVEVAVDQWARAIRVSKGHD</sequence>
<feature type="region of interest" description="Disordered" evidence="1">
    <location>
        <begin position="59"/>
        <end position="137"/>
    </location>
</feature>
<evidence type="ECO:0000313" key="3">
    <source>
        <dbReference type="Proteomes" id="UP000224634"/>
    </source>
</evidence>
<evidence type="ECO:0000313" key="2">
    <source>
        <dbReference type="EMBL" id="PGH27250.1"/>
    </source>
</evidence>
<reference evidence="2 3" key="1">
    <citation type="submission" date="2017-10" db="EMBL/GenBank/DDBJ databases">
        <title>Comparative genomics in systemic dimorphic fungi from Ajellomycetaceae.</title>
        <authorList>
            <person name="Munoz J.F."/>
            <person name="Mcewen J.G."/>
            <person name="Clay O.K."/>
            <person name="Cuomo C.A."/>
        </authorList>
    </citation>
    <scope>NUCLEOTIDE SEQUENCE [LARGE SCALE GENOMIC DNA]</scope>
    <source>
        <strain evidence="2 3">UAMH7299</strain>
    </source>
</reference>
<dbReference type="Proteomes" id="UP000224634">
    <property type="component" value="Unassembled WGS sequence"/>
</dbReference>
<dbReference type="AlphaFoldDB" id="A0A2B7Z1G9"/>
<dbReference type="SUPFAM" id="SSF81383">
    <property type="entry name" value="F-box domain"/>
    <property type="match status" value="1"/>
</dbReference>
<feature type="compositionally biased region" description="Acidic residues" evidence="1">
    <location>
        <begin position="65"/>
        <end position="133"/>
    </location>
</feature>
<keyword evidence="3" id="KW-1185">Reference proteome</keyword>